<accession>A0A4Y3V5N1</accession>
<protein>
    <submittedName>
        <fullName evidence="2">Uncharacterized protein</fullName>
    </submittedName>
</protein>
<feature type="region of interest" description="Disordered" evidence="1">
    <location>
        <begin position="28"/>
        <end position="84"/>
    </location>
</feature>
<comment type="caution">
    <text evidence="2">The sequence shown here is derived from an EMBL/GenBank/DDBJ whole genome shotgun (WGS) entry which is preliminary data.</text>
</comment>
<gene>
    <name evidence="2" type="ORF">SSP24_02070</name>
</gene>
<dbReference type="Proteomes" id="UP000317881">
    <property type="component" value="Unassembled WGS sequence"/>
</dbReference>
<feature type="compositionally biased region" description="Basic and acidic residues" evidence="1">
    <location>
        <begin position="42"/>
        <end position="57"/>
    </location>
</feature>
<reference evidence="2 3" key="1">
    <citation type="submission" date="2019-06" db="EMBL/GenBank/DDBJ databases">
        <title>Whole genome shotgun sequence of Streptomyces spinoverrucosus NBRC 14228.</title>
        <authorList>
            <person name="Hosoyama A."/>
            <person name="Uohara A."/>
            <person name="Ohji S."/>
            <person name="Ichikawa N."/>
        </authorList>
    </citation>
    <scope>NUCLEOTIDE SEQUENCE [LARGE SCALE GENOMIC DNA]</scope>
    <source>
        <strain evidence="2 3">NBRC 14228</strain>
    </source>
</reference>
<sequence>MRGQPRQPAVLPLHLALPVRVARQPDGQFVAEPEGGVVQAGDRNRGDRKDGPLRELGGEQTAYEGGIDQHPDRGPLRTPVRPPN</sequence>
<proteinExistence type="predicted"/>
<dbReference type="AlphaFoldDB" id="A0A4Y3V5N1"/>
<dbReference type="EMBL" id="BJND01000003">
    <property type="protein sequence ID" value="GEC02552.1"/>
    <property type="molecule type" value="Genomic_DNA"/>
</dbReference>
<name>A0A4Y3V5N1_9ACTN</name>
<evidence type="ECO:0000313" key="3">
    <source>
        <dbReference type="Proteomes" id="UP000317881"/>
    </source>
</evidence>
<evidence type="ECO:0000256" key="1">
    <source>
        <dbReference type="SAM" id="MobiDB-lite"/>
    </source>
</evidence>
<organism evidence="2 3">
    <name type="scientific">Streptomyces spinoverrucosus</name>
    <dbReference type="NCBI Taxonomy" id="284043"/>
    <lineage>
        <taxon>Bacteria</taxon>
        <taxon>Bacillati</taxon>
        <taxon>Actinomycetota</taxon>
        <taxon>Actinomycetes</taxon>
        <taxon>Kitasatosporales</taxon>
        <taxon>Streptomycetaceae</taxon>
        <taxon>Streptomyces</taxon>
    </lineage>
</organism>
<evidence type="ECO:0000313" key="2">
    <source>
        <dbReference type="EMBL" id="GEC02552.1"/>
    </source>
</evidence>
<keyword evidence="3" id="KW-1185">Reference proteome</keyword>